<dbReference type="AlphaFoldDB" id="A0A4P6L459"/>
<keyword evidence="2" id="KW-0012">Acyltransferase</keyword>
<accession>A0A4P6L459</accession>
<gene>
    <name evidence="4" type="ORF">EWM63_28700</name>
</gene>
<evidence type="ECO:0000256" key="2">
    <source>
        <dbReference type="ARBA" id="ARBA00023315"/>
    </source>
</evidence>
<dbReference type="Pfam" id="PF00583">
    <property type="entry name" value="Acetyltransf_1"/>
    <property type="match status" value="1"/>
</dbReference>
<keyword evidence="5" id="KW-1185">Reference proteome</keyword>
<dbReference type="PROSITE" id="PS51186">
    <property type="entry name" value="GNAT"/>
    <property type="match status" value="1"/>
</dbReference>
<reference evidence="4 5" key="1">
    <citation type="submission" date="2019-02" db="EMBL/GenBank/DDBJ databases">
        <title>Draft Genome Sequences of Six Type Strains of the Genus Massilia.</title>
        <authorList>
            <person name="Miess H."/>
            <person name="Frediansyhah A."/>
            <person name="Gross H."/>
        </authorList>
    </citation>
    <scope>NUCLEOTIDE SEQUENCE [LARGE SCALE GENOMIC DNA]</scope>
    <source>
        <strain evidence="4 5">DSM 17473</strain>
    </source>
</reference>
<dbReference type="PANTHER" id="PTHR43877:SF1">
    <property type="entry name" value="ACETYLTRANSFERASE"/>
    <property type="match status" value="1"/>
</dbReference>
<dbReference type="EMBL" id="CP035913">
    <property type="protein sequence ID" value="QBE66456.1"/>
    <property type="molecule type" value="Genomic_DNA"/>
</dbReference>
<dbReference type="RefSeq" id="WP_130189563.1">
    <property type="nucleotide sequence ID" value="NZ_CP035913.1"/>
</dbReference>
<evidence type="ECO:0000259" key="3">
    <source>
        <dbReference type="PROSITE" id="PS51186"/>
    </source>
</evidence>
<sequence>MTEHALTIRPLAAAEWPTWRALRLRALGDAPEAFAVTLADAQARADETWQALLAETVASARHLPLLAEVGDEPAGLAWAQYEAEAVTLYQVWVAPEHRGRGIAQALLSRAIGWAREQGARAVELGVTTGDTPAVRLYRRLGFEEVGAPVPMADRSGRRSGLAEQAMRLRLG</sequence>
<dbReference type="OrthoDB" id="9796129at2"/>
<dbReference type="GO" id="GO:0016747">
    <property type="term" value="F:acyltransferase activity, transferring groups other than amino-acyl groups"/>
    <property type="evidence" value="ECO:0007669"/>
    <property type="project" value="InterPro"/>
</dbReference>
<protein>
    <submittedName>
        <fullName evidence="4">GNAT family N-acetyltransferase</fullName>
    </submittedName>
</protein>
<dbReference type="Gene3D" id="3.40.630.30">
    <property type="match status" value="1"/>
</dbReference>
<dbReference type="InterPro" id="IPR050832">
    <property type="entry name" value="Bact_Acetyltransf"/>
</dbReference>
<dbReference type="KEGG" id="plue:EWM63_28700"/>
<keyword evidence="1 4" id="KW-0808">Transferase</keyword>
<proteinExistence type="predicted"/>
<feature type="domain" description="N-acetyltransferase" evidence="3">
    <location>
        <begin position="6"/>
        <end position="171"/>
    </location>
</feature>
<evidence type="ECO:0000313" key="5">
    <source>
        <dbReference type="Proteomes" id="UP000290637"/>
    </source>
</evidence>
<dbReference type="Proteomes" id="UP000290637">
    <property type="component" value="Chromosome"/>
</dbReference>
<dbReference type="InterPro" id="IPR000182">
    <property type="entry name" value="GNAT_dom"/>
</dbReference>
<evidence type="ECO:0000313" key="4">
    <source>
        <dbReference type="EMBL" id="QBE66456.1"/>
    </source>
</evidence>
<organism evidence="4 5">
    <name type="scientific">Pseudoduganella lutea</name>
    <dbReference type="NCBI Taxonomy" id="321985"/>
    <lineage>
        <taxon>Bacteria</taxon>
        <taxon>Pseudomonadati</taxon>
        <taxon>Pseudomonadota</taxon>
        <taxon>Betaproteobacteria</taxon>
        <taxon>Burkholderiales</taxon>
        <taxon>Oxalobacteraceae</taxon>
        <taxon>Telluria group</taxon>
        <taxon>Pseudoduganella</taxon>
    </lineage>
</organism>
<dbReference type="PANTHER" id="PTHR43877">
    <property type="entry name" value="AMINOALKYLPHOSPHONATE N-ACETYLTRANSFERASE-RELATED-RELATED"/>
    <property type="match status" value="1"/>
</dbReference>
<dbReference type="InterPro" id="IPR016181">
    <property type="entry name" value="Acyl_CoA_acyltransferase"/>
</dbReference>
<evidence type="ECO:0000256" key="1">
    <source>
        <dbReference type="ARBA" id="ARBA00022679"/>
    </source>
</evidence>
<dbReference type="SUPFAM" id="SSF55729">
    <property type="entry name" value="Acyl-CoA N-acyltransferases (Nat)"/>
    <property type="match status" value="1"/>
</dbReference>
<name>A0A4P6L459_9BURK</name>
<dbReference type="CDD" id="cd04301">
    <property type="entry name" value="NAT_SF"/>
    <property type="match status" value="1"/>
</dbReference>